<evidence type="ECO:0000313" key="1">
    <source>
        <dbReference type="EMBL" id="HJF18032.1"/>
    </source>
</evidence>
<dbReference type="AlphaFoldDB" id="A0A921FVC2"/>
<organism evidence="1 2">
    <name type="scientific">Aeriscardovia aeriphila</name>
    <dbReference type="NCBI Taxonomy" id="218139"/>
    <lineage>
        <taxon>Bacteria</taxon>
        <taxon>Bacillati</taxon>
        <taxon>Actinomycetota</taxon>
        <taxon>Actinomycetes</taxon>
        <taxon>Bifidobacteriales</taxon>
        <taxon>Bifidobacteriaceae</taxon>
        <taxon>Aeriscardovia</taxon>
    </lineage>
</organism>
<reference evidence="1" key="1">
    <citation type="journal article" date="2021" name="PeerJ">
        <title>Extensive microbial diversity within the chicken gut microbiome revealed by metagenomics and culture.</title>
        <authorList>
            <person name="Gilroy R."/>
            <person name="Ravi A."/>
            <person name="Getino M."/>
            <person name="Pursley I."/>
            <person name="Horton D.L."/>
            <person name="Alikhan N.F."/>
            <person name="Baker D."/>
            <person name="Gharbi K."/>
            <person name="Hall N."/>
            <person name="Watson M."/>
            <person name="Adriaenssens E.M."/>
            <person name="Foster-Nyarko E."/>
            <person name="Jarju S."/>
            <person name="Secka A."/>
            <person name="Antonio M."/>
            <person name="Oren A."/>
            <person name="Chaudhuri R.R."/>
            <person name="La Ragione R."/>
            <person name="Hildebrand F."/>
            <person name="Pallen M.J."/>
        </authorList>
    </citation>
    <scope>NUCLEOTIDE SEQUENCE</scope>
    <source>
        <strain evidence="1">578</strain>
    </source>
</reference>
<protein>
    <submittedName>
        <fullName evidence="1">Uncharacterized protein</fullName>
    </submittedName>
</protein>
<gene>
    <name evidence="1" type="ORF">K8U78_02555</name>
</gene>
<comment type="caution">
    <text evidence="1">The sequence shown here is derived from an EMBL/GenBank/DDBJ whole genome shotgun (WGS) entry which is preliminary data.</text>
</comment>
<sequence>MAKAPTAQAVQGNGRLVQAQARVAKAWYGAYAQDETLMQCTARTA</sequence>
<evidence type="ECO:0000313" key="2">
    <source>
        <dbReference type="Proteomes" id="UP000715651"/>
    </source>
</evidence>
<accession>A0A921FVC2</accession>
<dbReference type="EMBL" id="DYWK01000004">
    <property type="protein sequence ID" value="HJF18032.1"/>
    <property type="molecule type" value="Genomic_DNA"/>
</dbReference>
<proteinExistence type="predicted"/>
<dbReference type="Proteomes" id="UP000715651">
    <property type="component" value="Unassembled WGS sequence"/>
</dbReference>
<reference evidence="1" key="2">
    <citation type="submission" date="2021-09" db="EMBL/GenBank/DDBJ databases">
        <authorList>
            <person name="Gilroy R."/>
        </authorList>
    </citation>
    <scope>NUCLEOTIDE SEQUENCE</scope>
    <source>
        <strain evidence="1">578</strain>
    </source>
</reference>
<name>A0A921FVC2_9BIFI</name>